<proteinExistence type="predicted"/>
<dbReference type="OrthoDB" id="6371899at2759"/>
<keyword evidence="3" id="KW-1185">Reference proteome</keyword>
<evidence type="ECO:0008006" key="4">
    <source>
        <dbReference type="Google" id="ProtNLM"/>
    </source>
</evidence>
<name>A0A5B7J1M0_PORTR</name>
<evidence type="ECO:0000313" key="2">
    <source>
        <dbReference type="EMBL" id="MPC87557.1"/>
    </source>
</evidence>
<feature type="signal peptide" evidence="1">
    <location>
        <begin position="1"/>
        <end position="17"/>
    </location>
</feature>
<dbReference type="EMBL" id="VSRR010074863">
    <property type="protein sequence ID" value="MPC87557.1"/>
    <property type="molecule type" value="Genomic_DNA"/>
</dbReference>
<dbReference type="InterPro" id="IPR036179">
    <property type="entry name" value="Ig-like_dom_sf"/>
</dbReference>
<feature type="chain" id="PRO_5022717616" description="Ig-like domain-containing protein" evidence="1">
    <location>
        <begin position="18"/>
        <end position="200"/>
    </location>
</feature>
<keyword evidence="1" id="KW-0732">Signal</keyword>
<protein>
    <recommendedName>
        <fullName evidence="4">Ig-like domain-containing protein</fullName>
    </recommendedName>
</protein>
<organism evidence="2 3">
    <name type="scientific">Portunus trituberculatus</name>
    <name type="common">Swimming crab</name>
    <name type="synonym">Neptunus trituberculatus</name>
    <dbReference type="NCBI Taxonomy" id="210409"/>
    <lineage>
        <taxon>Eukaryota</taxon>
        <taxon>Metazoa</taxon>
        <taxon>Ecdysozoa</taxon>
        <taxon>Arthropoda</taxon>
        <taxon>Crustacea</taxon>
        <taxon>Multicrustacea</taxon>
        <taxon>Malacostraca</taxon>
        <taxon>Eumalacostraca</taxon>
        <taxon>Eucarida</taxon>
        <taxon>Decapoda</taxon>
        <taxon>Pleocyemata</taxon>
        <taxon>Brachyura</taxon>
        <taxon>Eubrachyura</taxon>
        <taxon>Portunoidea</taxon>
        <taxon>Portunidae</taxon>
        <taxon>Portuninae</taxon>
        <taxon>Portunus</taxon>
    </lineage>
</organism>
<accession>A0A5B7J1M0</accession>
<sequence length="200" mass="21979">MLIIFHVLHFLHRYTTSGLTSVLQYRPSTVRDYGTLSCYANNSVGTQKEPCTFTLVTAELSFALSPKTRTSLHSLLLHYTSYFVFSTPLIPFPTSRSSSTSQKPACYYVFTLSCSSSNTPALVPSPSSSLLFRLAIPSLLLCISRPILTLLCIPYPRRTTSSSSSSSSFSSSSSPRYIIHMEVEFSSASCGVCARVCVCY</sequence>
<reference evidence="2 3" key="1">
    <citation type="submission" date="2019-05" db="EMBL/GenBank/DDBJ databases">
        <title>Another draft genome of Portunus trituberculatus and its Hox gene families provides insights of decapod evolution.</title>
        <authorList>
            <person name="Jeong J.-H."/>
            <person name="Song I."/>
            <person name="Kim S."/>
            <person name="Choi T."/>
            <person name="Kim D."/>
            <person name="Ryu S."/>
            <person name="Kim W."/>
        </authorList>
    </citation>
    <scope>NUCLEOTIDE SEQUENCE [LARGE SCALE GENOMIC DNA]</scope>
    <source>
        <tissue evidence="2">Muscle</tissue>
    </source>
</reference>
<gene>
    <name evidence="2" type="ORF">E2C01_082423</name>
</gene>
<dbReference type="SUPFAM" id="SSF48726">
    <property type="entry name" value="Immunoglobulin"/>
    <property type="match status" value="1"/>
</dbReference>
<comment type="caution">
    <text evidence="2">The sequence shown here is derived from an EMBL/GenBank/DDBJ whole genome shotgun (WGS) entry which is preliminary data.</text>
</comment>
<dbReference type="AlphaFoldDB" id="A0A5B7J1M0"/>
<evidence type="ECO:0000313" key="3">
    <source>
        <dbReference type="Proteomes" id="UP000324222"/>
    </source>
</evidence>
<dbReference type="Proteomes" id="UP000324222">
    <property type="component" value="Unassembled WGS sequence"/>
</dbReference>
<evidence type="ECO:0000256" key="1">
    <source>
        <dbReference type="SAM" id="SignalP"/>
    </source>
</evidence>